<protein>
    <submittedName>
        <fullName evidence="3">Uncharacterized protein</fullName>
    </submittedName>
</protein>
<reference evidence="3 4" key="1">
    <citation type="submission" date="2019-02" db="EMBL/GenBank/DDBJ databases">
        <title>Deep-cultivation of Planctomycetes and their phenomic and genomic characterization uncovers novel biology.</title>
        <authorList>
            <person name="Wiegand S."/>
            <person name="Jogler M."/>
            <person name="Boedeker C."/>
            <person name="Pinto D."/>
            <person name="Vollmers J."/>
            <person name="Rivas-Marin E."/>
            <person name="Kohn T."/>
            <person name="Peeters S.H."/>
            <person name="Heuer A."/>
            <person name="Rast P."/>
            <person name="Oberbeckmann S."/>
            <person name="Bunk B."/>
            <person name="Jeske O."/>
            <person name="Meyerdierks A."/>
            <person name="Storesund J.E."/>
            <person name="Kallscheuer N."/>
            <person name="Luecker S."/>
            <person name="Lage O.M."/>
            <person name="Pohl T."/>
            <person name="Merkel B.J."/>
            <person name="Hornburger P."/>
            <person name="Mueller R.-W."/>
            <person name="Bruemmer F."/>
            <person name="Labrenz M."/>
            <person name="Spormann A.M."/>
            <person name="Op Den Camp H."/>
            <person name="Overmann J."/>
            <person name="Amann R."/>
            <person name="Jetten M.S.M."/>
            <person name="Mascher T."/>
            <person name="Medema M.H."/>
            <person name="Devos D.P."/>
            <person name="Kaster A.-K."/>
            <person name="Ovreas L."/>
            <person name="Rohde M."/>
            <person name="Galperin M.Y."/>
            <person name="Jogler C."/>
        </authorList>
    </citation>
    <scope>NUCLEOTIDE SEQUENCE [LARGE SCALE GENOMIC DNA]</scope>
    <source>
        <strain evidence="3 4">CA13</strain>
    </source>
</reference>
<evidence type="ECO:0000256" key="2">
    <source>
        <dbReference type="SAM" id="Phobius"/>
    </source>
</evidence>
<dbReference type="Proteomes" id="UP000315010">
    <property type="component" value="Unassembled WGS sequence"/>
</dbReference>
<evidence type="ECO:0000313" key="3">
    <source>
        <dbReference type="EMBL" id="TWT83535.1"/>
    </source>
</evidence>
<evidence type="ECO:0000256" key="1">
    <source>
        <dbReference type="SAM" id="MobiDB-lite"/>
    </source>
</evidence>
<sequence length="200" mass="21509">MGGTLMKLHNEIIVRHQRPRRRGISLIEVIACTALVTIMLVPIAAVIRASRQSISVAQGNASSHAEVRSGLAWLTQSIREGTVHGYDSRYKAMKLELQNGHVVEVTLRNSQLQMIDGALETVVIDNVKDVAFKPISATSGNTIGIGISIDAYDAKTGSVIDVWTMVAQPPQFQTIDSDTSSDSSASGDSGTSGPSRRPRR</sequence>
<keyword evidence="4" id="KW-1185">Reference proteome</keyword>
<feature type="region of interest" description="Disordered" evidence="1">
    <location>
        <begin position="172"/>
        <end position="200"/>
    </location>
</feature>
<accession>A0A5C5Z8G1</accession>
<dbReference type="AlphaFoldDB" id="A0A5C5Z8G1"/>
<feature type="transmembrane region" description="Helical" evidence="2">
    <location>
        <begin position="25"/>
        <end position="47"/>
    </location>
</feature>
<feature type="compositionally biased region" description="Low complexity" evidence="1">
    <location>
        <begin position="174"/>
        <end position="200"/>
    </location>
</feature>
<organism evidence="3 4">
    <name type="scientific">Novipirellula herctigrandis</name>
    <dbReference type="NCBI Taxonomy" id="2527986"/>
    <lineage>
        <taxon>Bacteria</taxon>
        <taxon>Pseudomonadati</taxon>
        <taxon>Planctomycetota</taxon>
        <taxon>Planctomycetia</taxon>
        <taxon>Pirellulales</taxon>
        <taxon>Pirellulaceae</taxon>
        <taxon>Novipirellula</taxon>
    </lineage>
</organism>
<name>A0A5C5Z8G1_9BACT</name>
<evidence type="ECO:0000313" key="4">
    <source>
        <dbReference type="Proteomes" id="UP000315010"/>
    </source>
</evidence>
<proteinExistence type="predicted"/>
<gene>
    <name evidence="3" type="ORF">CA13_50000</name>
</gene>
<comment type="caution">
    <text evidence="3">The sequence shown here is derived from an EMBL/GenBank/DDBJ whole genome shotgun (WGS) entry which is preliminary data.</text>
</comment>
<keyword evidence="2" id="KW-0812">Transmembrane</keyword>
<keyword evidence="2" id="KW-0472">Membrane</keyword>
<keyword evidence="2" id="KW-1133">Transmembrane helix</keyword>
<dbReference type="EMBL" id="SJPJ01000001">
    <property type="protein sequence ID" value="TWT83535.1"/>
    <property type="molecule type" value="Genomic_DNA"/>
</dbReference>